<dbReference type="AlphaFoldDB" id="A0A1X7UAY3"/>
<keyword evidence="1" id="KW-1133">Transmembrane helix</keyword>
<dbReference type="InParanoid" id="A0A1X7UAY3"/>
<feature type="transmembrane region" description="Helical" evidence="1">
    <location>
        <begin position="49"/>
        <end position="75"/>
    </location>
</feature>
<accession>A0A1X7UAY3</accession>
<keyword evidence="1" id="KW-0472">Membrane</keyword>
<organism evidence="2">
    <name type="scientific">Amphimedon queenslandica</name>
    <name type="common">Sponge</name>
    <dbReference type="NCBI Taxonomy" id="400682"/>
    <lineage>
        <taxon>Eukaryota</taxon>
        <taxon>Metazoa</taxon>
        <taxon>Porifera</taxon>
        <taxon>Demospongiae</taxon>
        <taxon>Heteroscleromorpha</taxon>
        <taxon>Haplosclerida</taxon>
        <taxon>Niphatidae</taxon>
        <taxon>Amphimedon</taxon>
    </lineage>
</organism>
<proteinExistence type="predicted"/>
<evidence type="ECO:0000256" key="1">
    <source>
        <dbReference type="SAM" id="Phobius"/>
    </source>
</evidence>
<sequence length="391" mass="42670">MDNVNYAPQVLKIVDRQDQNEDVLYDTVDQNRITTARIQKCLPQRKQPVALAFMMTLQVLMLILLIAAILTVYMVCPSNGICSDGDGSMGNVVSNSSNMQGDLGTAKLSQKLDKVAETLSVVSNTTISVAEVVEEIFSAVQSINDHNDNSSSKPLLTSCQEMKKQLNSPSGYYDINSKSTYCNMGELCGSTGWTRLAYLNMSDASQNCPSGLRLYQSGGVRACGRPVSNGGSCASVQFPSNGIRYSQICGRVVGYQYGTTDGSFDGVTITHGFSQQLVWTLMAELFDSSLLPRCPCNSGQLVLGGHFFCESGNHDHSFPVRRDLFISDPLWDGQGCGPNEVSCCSAPGIPWFHRDYGNTTSTTDYIELKICCNEGTHNEDVPVGFYEIYVK</sequence>
<reference evidence="2" key="1">
    <citation type="submission" date="2017-05" db="UniProtKB">
        <authorList>
            <consortium name="EnsemblMetazoa"/>
        </authorList>
    </citation>
    <scope>IDENTIFICATION</scope>
</reference>
<name>A0A1X7UAY3_AMPQE</name>
<evidence type="ECO:0000313" key="2">
    <source>
        <dbReference type="EnsemblMetazoa" id="Aqu2.1.24616_001"/>
    </source>
</evidence>
<dbReference type="OrthoDB" id="5971203at2759"/>
<protein>
    <submittedName>
        <fullName evidence="2">Uncharacterized protein</fullName>
    </submittedName>
</protein>
<keyword evidence="1" id="KW-0812">Transmembrane</keyword>
<dbReference type="EnsemblMetazoa" id="Aqu2.1.24616_001">
    <property type="protein sequence ID" value="Aqu2.1.24616_001"/>
    <property type="gene ID" value="Aqu2.1.24616"/>
</dbReference>